<keyword evidence="3" id="KW-1185">Reference proteome</keyword>
<reference evidence="2 3" key="1">
    <citation type="submission" date="2019-08" db="EMBL/GenBank/DDBJ databases">
        <title>Paraburkholderia sp. DCY113.</title>
        <authorList>
            <person name="Kang J."/>
        </authorList>
    </citation>
    <scope>NUCLEOTIDE SEQUENCE [LARGE SCALE GENOMIC DNA]</scope>
    <source>
        <strain evidence="2 3">DCY113</strain>
    </source>
</reference>
<sequence length="130" mass="14244">MDKDSAYQQITDNGGEPYARYFAAQNPDHPLTPFCYRYLFEKDQGARTARHDEERGFALKSLAQMESSSHIAQAAASASRDAATAAHTSALSARRSAFWTMIAAIASALGVVVNAALNLGWLDWARHIVR</sequence>
<feature type="transmembrane region" description="Helical" evidence="1">
    <location>
        <begin position="97"/>
        <end position="117"/>
    </location>
</feature>
<comment type="caution">
    <text evidence="2">The sequence shown here is derived from an EMBL/GenBank/DDBJ whole genome shotgun (WGS) entry which is preliminary data.</text>
</comment>
<keyword evidence="1" id="KW-1133">Transmembrane helix</keyword>
<proteinExistence type="predicted"/>
<evidence type="ECO:0000313" key="2">
    <source>
        <dbReference type="EMBL" id="KAA1012014.1"/>
    </source>
</evidence>
<accession>A0A5B0HAE9</accession>
<name>A0A5B0HAE9_9BURK</name>
<dbReference type="RefSeq" id="WP_149670285.1">
    <property type="nucleotide sequence ID" value="NZ_VTUZ01000007.1"/>
</dbReference>
<keyword evidence="1" id="KW-0472">Membrane</keyword>
<keyword evidence="1" id="KW-0812">Transmembrane</keyword>
<protein>
    <submittedName>
        <fullName evidence="2">Uncharacterized protein</fullName>
    </submittedName>
</protein>
<dbReference type="Proteomes" id="UP000325273">
    <property type="component" value="Unassembled WGS sequence"/>
</dbReference>
<evidence type="ECO:0000256" key="1">
    <source>
        <dbReference type="SAM" id="Phobius"/>
    </source>
</evidence>
<organism evidence="2 3">
    <name type="scientific">Paraburkholderia panacisoli</name>
    <dbReference type="NCBI Taxonomy" id="2603818"/>
    <lineage>
        <taxon>Bacteria</taxon>
        <taxon>Pseudomonadati</taxon>
        <taxon>Pseudomonadota</taxon>
        <taxon>Betaproteobacteria</taxon>
        <taxon>Burkholderiales</taxon>
        <taxon>Burkholderiaceae</taxon>
        <taxon>Paraburkholderia</taxon>
    </lineage>
</organism>
<gene>
    <name evidence="2" type="ORF">FVF58_12910</name>
</gene>
<dbReference type="EMBL" id="VTUZ01000007">
    <property type="protein sequence ID" value="KAA1012014.1"/>
    <property type="molecule type" value="Genomic_DNA"/>
</dbReference>
<evidence type="ECO:0000313" key="3">
    <source>
        <dbReference type="Proteomes" id="UP000325273"/>
    </source>
</evidence>
<dbReference type="AlphaFoldDB" id="A0A5B0HAE9"/>